<proteinExistence type="predicted"/>
<sequence>MIETYDITLFWIDSWLDGLPIETLAPNLFKAVPPRFHSRTVRDGLLNGTWISDIKGPLSEGMVVEYVEVWEKVRQVALTAGVEDKFRWRWSSDGNYSLSSAYHACFIGSVPFLGAKFIWKASVPPKVKFFAWLAAQDRCWTAVRRHRHGLQDDNVCALCDQEAESINHLLLHCSFSKHVWFLALQKLAWHSLLPDPGVSLMEWWCSVRGKVVVEQRSGFDAVILLVVWTLWKERNARVFDGKCSSPHDVLSKLLSEARLWDLAGFQAFSRLVSWLPSPTVELGLGLAVGSQSFDVN</sequence>
<gene>
    <name evidence="2" type="ORF">U9M48_018027</name>
</gene>
<feature type="domain" description="Reverse transcriptase zinc-binding" evidence="1">
    <location>
        <begin position="96"/>
        <end position="180"/>
    </location>
</feature>
<evidence type="ECO:0000313" key="3">
    <source>
        <dbReference type="Proteomes" id="UP001341281"/>
    </source>
</evidence>
<keyword evidence="3" id="KW-1185">Reference proteome</keyword>
<dbReference type="Pfam" id="PF13966">
    <property type="entry name" value="zf-RVT"/>
    <property type="match status" value="1"/>
</dbReference>
<protein>
    <recommendedName>
        <fullName evidence="1">Reverse transcriptase zinc-binding domain-containing protein</fullName>
    </recommendedName>
</protein>
<evidence type="ECO:0000313" key="2">
    <source>
        <dbReference type="EMBL" id="WVZ69203.1"/>
    </source>
</evidence>
<dbReference type="EMBL" id="CP144748">
    <property type="protein sequence ID" value="WVZ69203.1"/>
    <property type="molecule type" value="Genomic_DNA"/>
</dbReference>
<reference evidence="2 3" key="1">
    <citation type="submission" date="2024-02" db="EMBL/GenBank/DDBJ databases">
        <title>High-quality chromosome-scale genome assembly of Pensacola bahiagrass (Paspalum notatum Flugge var. saurae).</title>
        <authorList>
            <person name="Vega J.M."/>
            <person name="Podio M."/>
            <person name="Orjuela J."/>
            <person name="Siena L.A."/>
            <person name="Pessino S.C."/>
            <person name="Combes M.C."/>
            <person name="Mariac C."/>
            <person name="Albertini E."/>
            <person name="Pupilli F."/>
            <person name="Ortiz J.P.A."/>
            <person name="Leblanc O."/>
        </authorList>
    </citation>
    <scope>NUCLEOTIDE SEQUENCE [LARGE SCALE GENOMIC DNA]</scope>
    <source>
        <strain evidence="2">R1</strain>
        <tissue evidence="2">Leaf</tissue>
    </source>
</reference>
<dbReference type="AlphaFoldDB" id="A0AAQ3T9A5"/>
<name>A0AAQ3T9A5_PASNO</name>
<dbReference type="PANTHER" id="PTHR36617">
    <property type="entry name" value="PROTEIN, PUTATIVE-RELATED"/>
    <property type="match status" value="1"/>
</dbReference>
<dbReference type="Proteomes" id="UP001341281">
    <property type="component" value="Chromosome 04"/>
</dbReference>
<dbReference type="InterPro" id="IPR026960">
    <property type="entry name" value="RVT-Znf"/>
</dbReference>
<accession>A0AAQ3T9A5</accession>
<dbReference type="PANTHER" id="PTHR36617:SF17">
    <property type="entry name" value="OS01G0114800 PROTEIN"/>
    <property type="match status" value="1"/>
</dbReference>
<organism evidence="2 3">
    <name type="scientific">Paspalum notatum var. saurae</name>
    <dbReference type="NCBI Taxonomy" id="547442"/>
    <lineage>
        <taxon>Eukaryota</taxon>
        <taxon>Viridiplantae</taxon>
        <taxon>Streptophyta</taxon>
        <taxon>Embryophyta</taxon>
        <taxon>Tracheophyta</taxon>
        <taxon>Spermatophyta</taxon>
        <taxon>Magnoliopsida</taxon>
        <taxon>Liliopsida</taxon>
        <taxon>Poales</taxon>
        <taxon>Poaceae</taxon>
        <taxon>PACMAD clade</taxon>
        <taxon>Panicoideae</taxon>
        <taxon>Andropogonodae</taxon>
        <taxon>Paspaleae</taxon>
        <taxon>Paspalinae</taxon>
        <taxon>Paspalum</taxon>
    </lineage>
</organism>
<evidence type="ECO:0000259" key="1">
    <source>
        <dbReference type="Pfam" id="PF13966"/>
    </source>
</evidence>